<reference evidence="4" key="1">
    <citation type="submission" date="2021-01" db="EMBL/GenBank/DDBJ databases">
        <title>Adiantum capillus-veneris genome.</title>
        <authorList>
            <person name="Fang Y."/>
            <person name="Liao Q."/>
        </authorList>
    </citation>
    <scope>NUCLEOTIDE SEQUENCE</scope>
    <source>
        <strain evidence="4">H3</strain>
        <tissue evidence="4">Leaf</tissue>
    </source>
</reference>
<feature type="region of interest" description="Disordered" evidence="1">
    <location>
        <begin position="330"/>
        <end position="381"/>
    </location>
</feature>
<dbReference type="PROSITE" id="PS51257">
    <property type="entry name" value="PROKAR_LIPOPROTEIN"/>
    <property type="match status" value="1"/>
</dbReference>
<dbReference type="InterPro" id="IPR000782">
    <property type="entry name" value="FAS1_domain"/>
</dbReference>
<dbReference type="PANTHER" id="PTHR36069:SF1">
    <property type="entry name" value="EXPRESSED PROTEIN"/>
    <property type="match status" value="1"/>
</dbReference>
<feature type="compositionally biased region" description="Pro residues" evidence="1">
    <location>
        <begin position="332"/>
        <end position="344"/>
    </location>
</feature>
<evidence type="ECO:0000256" key="2">
    <source>
        <dbReference type="SAM" id="SignalP"/>
    </source>
</evidence>
<evidence type="ECO:0000313" key="5">
    <source>
        <dbReference type="Proteomes" id="UP000886520"/>
    </source>
</evidence>
<dbReference type="OrthoDB" id="10542236at2759"/>
<dbReference type="AlphaFoldDB" id="A0A9D4ZMU4"/>
<organism evidence="4 5">
    <name type="scientific">Adiantum capillus-veneris</name>
    <name type="common">Maidenhair fern</name>
    <dbReference type="NCBI Taxonomy" id="13818"/>
    <lineage>
        <taxon>Eukaryota</taxon>
        <taxon>Viridiplantae</taxon>
        <taxon>Streptophyta</taxon>
        <taxon>Embryophyta</taxon>
        <taxon>Tracheophyta</taxon>
        <taxon>Polypodiopsida</taxon>
        <taxon>Polypodiidae</taxon>
        <taxon>Polypodiales</taxon>
        <taxon>Pteridineae</taxon>
        <taxon>Pteridaceae</taxon>
        <taxon>Vittarioideae</taxon>
        <taxon>Adiantum</taxon>
    </lineage>
</organism>
<sequence>MEKNLGMRRASLMVRVAVMATVLLCGCGAMGEKVKGGKSSSSKALPGKAVEGVMKALQEAGGYTTAALLLPYLEPILQKRTTLLIPSDEAIRRGLPTWRPPQGIVPTAAMSGGDGGRPPFSFLSSQQLRSVAKLHIIKSANLSFADLLKLPSGTLLPTLLGPGPQVYLHILQRKSHDLVINNAHIHHPDLCPPSLAPFLTCHGITSLLSPLSSNSSSHPPPLHSSYPFPPPLPYSSYTPSIPPPPSYPSSYSPPYPSPYPTNYSNSSPPTYPSPSPHNYSSPYPTYSNFSSSSPTYPTYSNSSSSSPSYPTTSFPNYSYSSPYPTSYNTSSPYPPLTLPLPPLVDPSNTSSPLDSPSSNNETSQPSPSPSPTPSFVPTSQASHSKLTTMSFPLLFIPLLAL</sequence>
<name>A0A9D4ZMU4_ADICA</name>
<feature type="domain" description="FAS1" evidence="3">
    <location>
        <begin position="82"/>
        <end position="211"/>
    </location>
</feature>
<keyword evidence="5" id="KW-1185">Reference proteome</keyword>
<comment type="caution">
    <text evidence="4">The sequence shown here is derived from an EMBL/GenBank/DDBJ whole genome shotgun (WGS) entry which is preliminary data.</text>
</comment>
<dbReference type="InterPro" id="IPR036378">
    <property type="entry name" value="FAS1_dom_sf"/>
</dbReference>
<dbReference type="InterPro" id="IPR053339">
    <property type="entry name" value="FAS1_domain_protein"/>
</dbReference>
<protein>
    <recommendedName>
        <fullName evidence="3">FAS1 domain-containing protein</fullName>
    </recommendedName>
</protein>
<dbReference type="Proteomes" id="UP000886520">
    <property type="component" value="Chromosome 4"/>
</dbReference>
<evidence type="ECO:0000256" key="1">
    <source>
        <dbReference type="SAM" id="MobiDB-lite"/>
    </source>
</evidence>
<feature type="compositionally biased region" description="Low complexity" evidence="1">
    <location>
        <begin position="345"/>
        <end position="365"/>
    </location>
</feature>
<feature type="chain" id="PRO_5038723823" description="FAS1 domain-containing protein" evidence="2">
    <location>
        <begin position="32"/>
        <end position="401"/>
    </location>
</feature>
<dbReference type="SUPFAM" id="SSF82153">
    <property type="entry name" value="FAS1 domain"/>
    <property type="match status" value="1"/>
</dbReference>
<evidence type="ECO:0000313" key="4">
    <source>
        <dbReference type="EMBL" id="KAI5081473.1"/>
    </source>
</evidence>
<keyword evidence="2" id="KW-0732">Signal</keyword>
<accession>A0A9D4ZMU4</accession>
<dbReference type="PANTHER" id="PTHR36069">
    <property type="entry name" value="EXPRESSED PROTEIN-RELATED"/>
    <property type="match status" value="1"/>
</dbReference>
<gene>
    <name evidence="4" type="ORF">GOP47_0004656</name>
</gene>
<dbReference type="EMBL" id="JABFUD020000004">
    <property type="protein sequence ID" value="KAI5081473.1"/>
    <property type="molecule type" value="Genomic_DNA"/>
</dbReference>
<feature type="signal peptide" evidence="2">
    <location>
        <begin position="1"/>
        <end position="31"/>
    </location>
</feature>
<evidence type="ECO:0000259" key="3">
    <source>
        <dbReference type="SMART" id="SM00554"/>
    </source>
</evidence>
<dbReference type="PRINTS" id="PR01217">
    <property type="entry name" value="PRICHEXTENSN"/>
</dbReference>
<dbReference type="SMART" id="SM00554">
    <property type="entry name" value="FAS1"/>
    <property type="match status" value="1"/>
</dbReference>
<proteinExistence type="predicted"/>